<protein>
    <submittedName>
        <fullName evidence="3">Uncharacterized protein</fullName>
    </submittedName>
</protein>
<organism evidence="2 3">
    <name type="scientific">Meloidogyne floridensis</name>
    <dbReference type="NCBI Taxonomy" id="298350"/>
    <lineage>
        <taxon>Eukaryota</taxon>
        <taxon>Metazoa</taxon>
        <taxon>Ecdysozoa</taxon>
        <taxon>Nematoda</taxon>
        <taxon>Chromadorea</taxon>
        <taxon>Rhabditida</taxon>
        <taxon>Tylenchina</taxon>
        <taxon>Tylenchomorpha</taxon>
        <taxon>Tylenchoidea</taxon>
        <taxon>Meloidogynidae</taxon>
        <taxon>Meloidogyninae</taxon>
        <taxon>Meloidogyne</taxon>
    </lineage>
</organism>
<dbReference type="WBParaSite" id="scf7180000419683.g4178">
    <property type="protein sequence ID" value="scf7180000419683.g4178"/>
    <property type="gene ID" value="scf7180000419683.g4178"/>
</dbReference>
<feature type="compositionally biased region" description="Low complexity" evidence="1">
    <location>
        <begin position="96"/>
        <end position="111"/>
    </location>
</feature>
<accession>A0A915NKW8</accession>
<feature type="compositionally biased region" description="Polar residues" evidence="1">
    <location>
        <begin position="112"/>
        <end position="127"/>
    </location>
</feature>
<feature type="region of interest" description="Disordered" evidence="1">
    <location>
        <begin position="81"/>
        <end position="127"/>
    </location>
</feature>
<evidence type="ECO:0000313" key="2">
    <source>
        <dbReference type="Proteomes" id="UP000887560"/>
    </source>
</evidence>
<dbReference type="Proteomes" id="UP000887560">
    <property type="component" value="Unplaced"/>
</dbReference>
<evidence type="ECO:0000313" key="3">
    <source>
        <dbReference type="WBParaSite" id="scf7180000419683.g4178"/>
    </source>
</evidence>
<evidence type="ECO:0000256" key="1">
    <source>
        <dbReference type="SAM" id="MobiDB-lite"/>
    </source>
</evidence>
<keyword evidence="2" id="KW-1185">Reference proteome</keyword>
<name>A0A915NKW8_9BILA</name>
<proteinExistence type="predicted"/>
<sequence>MSFSTILTTQCQNNLNYATAQIKNEAEDFFLRFEDQMEDYYCCDDLSSIQSTIESSIFSSSTENCLILNDYWLFNEDENINNKEDSSQNEDGQYFSSSSFSSSMSSPSSSSNQLNFEDNFSFDYSNL</sequence>
<reference evidence="3" key="1">
    <citation type="submission" date="2022-11" db="UniProtKB">
        <authorList>
            <consortium name="WormBaseParasite"/>
        </authorList>
    </citation>
    <scope>IDENTIFICATION</scope>
</reference>
<dbReference type="AlphaFoldDB" id="A0A915NKW8"/>